<reference evidence="2" key="1">
    <citation type="journal article" date="2023" name="Plant J.">
        <title>Genome sequences and population genomics provide insights into the demographic history, inbreeding, and mutation load of two 'living fossil' tree species of Dipteronia.</title>
        <authorList>
            <person name="Feng Y."/>
            <person name="Comes H.P."/>
            <person name="Chen J."/>
            <person name="Zhu S."/>
            <person name="Lu R."/>
            <person name="Zhang X."/>
            <person name="Li P."/>
            <person name="Qiu J."/>
            <person name="Olsen K.M."/>
            <person name="Qiu Y."/>
        </authorList>
    </citation>
    <scope>NUCLEOTIDE SEQUENCE</scope>
    <source>
        <strain evidence="2">NBL</strain>
    </source>
</reference>
<accession>A0AAE0B4F3</accession>
<name>A0AAE0B4F3_9ROSI</name>
<protein>
    <recommendedName>
        <fullName evidence="1">FAR1 domain-containing protein</fullName>
    </recommendedName>
</protein>
<sequence>MLNEFNVYLITLNMFNEQVNVNLHEQVQHTKMGLVDGVLDSFKNNPNGTKTGSKMDMNNEIHGHGTEHLDLNNEGHSMWHEADTTHTYNEENNPHDSYNNNEWPYHVPFAHSGVSTTPDLSDENLVQPADDDVSTTLGLSDENLVQPADDLVHSEVITLQFSDIIGKEFISVTDGEDFYKKYSYDMGFSMRKDRLCRDTHGLITIGRWVCSKEGYRSKKHVHRTDRVREPRGQTREGCRASMKINFDRQKILWVVTEFVNEHSHKLSPRNHSQFLRSHRNVKDYDIAQVQSLRSVGIKTSQVMDHPLD</sequence>
<organism evidence="2 3">
    <name type="scientific">Dipteronia sinensis</name>
    <dbReference type="NCBI Taxonomy" id="43782"/>
    <lineage>
        <taxon>Eukaryota</taxon>
        <taxon>Viridiplantae</taxon>
        <taxon>Streptophyta</taxon>
        <taxon>Embryophyta</taxon>
        <taxon>Tracheophyta</taxon>
        <taxon>Spermatophyta</taxon>
        <taxon>Magnoliopsida</taxon>
        <taxon>eudicotyledons</taxon>
        <taxon>Gunneridae</taxon>
        <taxon>Pentapetalae</taxon>
        <taxon>rosids</taxon>
        <taxon>malvids</taxon>
        <taxon>Sapindales</taxon>
        <taxon>Sapindaceae</taxon>
        <taxon>Hippocastanoideae</taxon>
        <taxon>Acereae</taxon>
        <taxon>Dipteronia</taxon>
    </lineage>
</organism>
<gene>
    <name evidence="2" type="ORF">Dsin_001664</name>
</gene>
<feature type="domain" description="FAR1" evidence="1">
    <location>
        <begin position="177"/>
        <end position="267"/>
    </location>
</feature>
<proteinExistence type="predicted"/>
<dbReference type="InterPro" id="IPR004330">
    <property type="entry name" value="FAR1_DNA_bnd_dom"/>
</dbReference>
<evidence type="ECO:0000313" key="3">
    <source>
        <dbReference type="Proteomes" id="UP001281410"/>
    </source>
</evidence>
<dbReference type="Pfam" id="PF03101">
    <property type="entry name" value="FAR1"/>
    <property type="match status" value="1"/>
</dbReference>
<dbReference type="PANTHER" id="PTHR46328">
    <property type="entry name" value="FAR-RED IMPAIRED RESPONSIVE (FAR1) FAMILY PROTEIN-RELATED"/>
    <property type="match status" value="1"/>
</dbReference>
<keyword evidence="3" id="KW-1185">Reference proteome</keyword>
<dbReference type="AlphaFoldDB" id="A0AAE0B4F3"/>
<dbReference type="Proteomes" id="UP001281410">
    <property type="component" value="Unassembled WGS sequence"/>
</dbReference>
<evidence type="ECO:0000313" key="2">
    <source>
        <dbReference type="EMBL" id="KAK3229783.1"/>
    </source>
</evidence>
<evidence type="ECO:0000259" key="1">
    <source>
        <dbReference type="Pfam" id="PF03101"/>
    </source>
</evidence>
<comment type="caution">
    <text evidence="2">The sequence shown here is derived from an EMBL/GenBank/DDBJ whole genome shotgun (WGS) entry which is preliminary data.</text>
</comment>
<dbReference type="EMBL" id="JANJYJ010000001">
    <property type="protein sequence ID" value="KAK3229783.1"/>
    <property type="molecule type" value="Genomic_DNA"/>
</dbReference>